<dbReference type="KEGG" id="spu:100889466"/>
<name>A0A7M7GFZ8_STRPU</name>
<dbReference type="AlphaFoldDB" id="A0A7M7GFZ8"/>
<dbReference type="SUPFAM" id="SSF52540">
    <property type="entry name" value="P-loop containing nucleoside triphosphate hydrolases"/>
    <property type="match status" value="1"/>
</dbReference>
<dbReference type="EnsemblMetazoa" id="XM_003726453">
    <property type="protein sequence ID" value="XP_003726501"/>
    <property type="gene ID" value="LOC100889466"/>
</dbReference>
<dbReference type="RefSeq" id="XP_003726501.1">
    <property type="nucleotide sequence ID" value="XM_003726453.3"/>
</dbReference>
<proteinExistence type="inferred from homology"/>
<dbReference type="GeneID" id="100889466"/>
<dbReference type="PANTHER" id="PTHR45964">
    <property type="entry name" value="WSCD FAMILY MEMBER CG9164"/>
    <property type="match status" value="1"/>
</dbReference>
<dbReference type="PANTHER" id="PTHR45964:SF5">
    <property type="entry name" value="WSCD FAMILY MEMBER CG9164"/>
    <property type="match status" value="1"/>
</dbReference>
<reference evidence="4" key="1">
    <citation type="submission" date="2015-02" db="EMBL/GenBank/DDBJ databases">
        <title>Genome sequencing for Strongylocentrotus purpuratus.</title>
        <authorList>
            <person name="Murali S."/>
            <person name="Liu Y."/>
            <person name="Vee V."/>
            <person name="English A."/>
            <person name="Wang M."/>
            <person name="Skinner E."/>
            <person name="Han Y."/>
            <person name="Muzny D.M."/>
            <person name="Worley K.C."/>
            <person name="Gibbs R.A."/>
        </authorList>
    </citation>
    <scope>NUCLEOTIDE SEQUENCE</scope>
</reference>
<dbReference type="OMA" id="MIKTHEF"/>
<reference evidence="3" key="2">
    <citation type="submission" date="2021-01" db="UniProtKB">
        <authorList>
            <consortium name="EnsemblMetazoa"/>
        </authorList>
    </citation>
    <scope>IDENTIFICATION</scope>
</reference>
<accession>A0A7M7GFZ8</accession>
<dbReference type="InterPro" id="IPR027417">
    <property type="entry name" value="P-loop_NTPase"/>
</dbReference>
<comment type="similarity">
    <text evidence="1">Belongs to the WSCD family.</text>
</comment>
<dbReference type="InParanoid" id="A0A7M7GFZ8"/>
<feature type="transmembrane region" description="Helical" evidence="2">
    <location>
        <begin position="27"/>
        <end position="47"/>
    </location>
</feature>
<evidence type="ECO:0008006" key="5">
    <source>
        <dbReference type="Google" id="ProtNLM"/>
    </source>
</evidence>
<protein>
    <recommendedName>
        <fullName evidence="5">Sulfotransferase domain-containing protein</fullName>
    </recommendedName>
</protein>
<dbReference type="Proteomes" id="UP000007110">
    <property type="component" value="Unassembled WGS sequence"/>
</dbReference>
<dbReference type="Gene3D" id="3.40.50.300">
    <property type="entry name" value="P-loop containing nucleotide triphosphate hydrolases"/>
    <property type="match status" value="1"/>
</dbReference>
<dbReference type="OrthoDB" id="5985073at2759"/>
<keyword evidence="2" id="KW-1133">Transmembrane helix</keyword>
<keyword evidence="4" id="KW-1185">Reference proteome</keyword>
<evidence type="ECO:0000256" key="1">
    <source>
        <dbReference type="ARBA" id="ARBA00010236"/>
    </source>
</evidence>
<keyword evidence="2" id="KW-0812">Transmembrane</keyword>
<sequence length="321" mass="37006">MAGAKNKPTGPSNFLLWLLHRMYTVRITILWVMTVLLVCVFLIWGYVDQFCEHCVELDNQKQMAGGDGRIQQRDQWPTASSNSCMTVNFAEEGSQSLVALASYPGSGNTWLRHLLEHSTGIYTGSVYIDRRLKEGGFRGESVNFMKKSVLGVKMHRCSKNELGKFEALILLVRNPYHAMISEWHRYHSTGHVNKVDEDTFHTKEWEDFVEEESSHWERMMRNCLKDSLKTKVVFYENLQTNLELELANLHLFLRVPIDIERLKCVKGNSEGKFHRGADQEFDPYTEEMVAKINKRILSAAVALKERANVKFPVDYRKLPGS</sequence>
<evidence type="ECO:0000313" key="4">
    <source>
        <dbReference type="Proteomes" id="UP000007110"/>
    </source>
</evidence>
<dbReference type="InterPro" id="IPR051589">
    <property type="entry name" value="Sialate-O-sulfotransferase"/>
</dbReference>
<keyword evidence="2" id="KW-0472">Membrane</keyword>
<evidence type="ECO:0000256" key="2">
    <source>
        <dbReference type="SAM" id="Phobius"/>
    </source>
</evidence>
<dbReference type="GO" id="GO:0008146">
    <property type="term" value="F:sulfotransferase activity"/>
    <property type="evidence" value="ECO:0007669"/>
    <property type="project" value="InterPro"/>
</dbReference>
<organism evidence="3 4">
    <name type="scientific">Strongylocentrotus purpuratus</name>
    <name type="common">Purple sea urchin</name>
    <dbReference type="NCBI Taxonomy" id="7668"/>
    <lineage>
        <taxon>Eukaryota</taxon>
        <taxon>Metazoa</taxon>
        <taxon>Echinodermata</taxon>
        <taxon>Eleutherozoa</taxon>
        <taxon>Echinozoa</taxon>
        <taxon>Echinoidea</taxon>
        <taxon>Euechinoidea</taxon>
        <taxon>Echinacea</taxon>
        <taxon>Camarodonta</taxon>
        <taxon>Echinidea</taxon>
        <taxon>Strongylocentrotidae</taxon>
        <taxon>Strongylocentrotus</taxon>
    </lineage>
</organism>
<evidence type="ECO:0000313" key="3">
    <source>
        <dbReference type="EnsemblMetazoa" id="XP_003726501"/>
    </source>
</evidence>